<feature type="region of interest" description="Disordered" evidence="5">
    <location>
        <begin position="212"/>
        <end position="284"/>
    </location>
</feature>
<dbReference type="InterPro" id="IPR010666">
    <property type="entry name" value="Znf_GRF"/>
</dbReference>
<dbReference type="InterPro" id="IPR009148">
    <property type="entry name" value="PcsB-like"/>
</dbReference>
<keyword evidence="3" id="KW-0862">Zinc</keyword>
<proteinExistence type="evidence at transcript level"/>
<protein>
    <submittedName>
        <fullName evidence="7">DNA topoisomerase 3-alpha</fullName>
    </submittedName>
</protein>
<dbReference type="PANTHER" id="PTHR33680:SF1">
    <property type="entry name" value="OS05G0489500 PROTEIN"/>
    <property type="match status" value="1"/>
</dbReference>
<evidence type="ECO:0000256" key="2">
    <source>
        <dbReference type="ARBA" id="ARBA00022771"/>
    </source>
</evidence>
<organism evidence="7">
    <name type="scientific">Lingulaulax polyedra</name>
    <name type="common">Dinoflagellate</name>
    <name type="synonym">Lingulodinium polyedra</name>
    <dbReference type="NCBI Taxonomy" id="160621"/>
    <lineage>
        <taxon>Eukaryota</taxon>
        <taxon>Sar</taxon>
        <taxon>Alveolata</taxon>
        <taxon>Dinophyceae</taxon>
        <taxon>Gonyaulacales</taxon>
        <taxon>Lingulodiniaceae</taxon>
        <taxon>Lingulaulax</taxon>
    </lineage>
</organism>
<dbReference type="GO" id="GO:0008270">
    <property type="term" value="F:zinc ion binding"/>
    <property type="evidence" value="ECO:0007669"/>
    <property type="project" value="UniProtKB-KW"/>
</dbReference>
<dbReference type="Pfam" id="PF06839">
    <property type="entry name" value="Zn_ribbon_GRF"/>
    <property type="match status" value="2"/>
</dbReference>
<dbReference type="PROSITE" id="PS51999">
    <property type="entry name" value="ZF_GRF"/>
    <property type="match status" value="2"/>
</dbReference>
<dbReference type="PANTHER" id="PTHR33680">
    <property type="entry name" value="OS07G0190500 PROTEIN"/>
    <property type="match status" value="1"/>
</dbReference>
<dbReference type="GO" id="GO:0016853">
    <property type="term" value="F:isomerase activity"/>
    <property type="evidence" value="ECO:0007669"/>
    <property type="project" value="UniProtKB-KW"/>
</dbReference>
<keyword evidence="7" id="KW-0413">Isomerase</keyword>
<feature type="domain" description="GRF-type" evidence="6">
    <location>
        <begin position="155"/>
        <end position="198"/>
    </location>
</feature>
<feature type="region of interest" description="Disordered" evidence="5">
    <location>
        <begin position="19"/>
        <end position="49"/>
    </location>
</feature>
<evidence type="ECO:0000313" key="7">
    <source>
        <dbReference type="EMBL" id="QDO16383.1"/>
    </source>
</evidence>
<evidence type="ECO:0000256" key="4">
    <source>
        <dbReference type="PROSITE-ProRule" id="PRU01343"/>
    </source>
</evidence>
<reference evidence="7" key="1">
    <citation type="journal article" date="2019" name="Microorganisms">
        <title>DNA Damage Response Pathways in Dinoflagellates.</title>
        <authorList>
            <person name="Li C."/>
            <person name="Wong J."/>
        </authorList>
    </citation>
    <scope>NUCLEOTIDE SEQUENCE</scope>
</reference>
<dbReference type="AlphaFoldDB" id="A0A516AGE0"/>
<sequence>MSAARLAAIRARVQAKEKAEREQVSAKIAAQSQEWEEREAREREERKAALAARREAAAAAAAEAAAKEAAAAQAAGAGGGEEAGAKRRKVEEANPKCGCGVEAVSFNVVKEGPNLGRAYFTCKKGRKEQGGCNFFLWASDAAAAAVPPSAGCPKCRCGVWAVGKTVKKEGPNLGRAFHSCKRSKQFGGCDFFQWAPEAPAAEAAAGAEAAEGAASSARAPSAGGAARAAEAPEGQGERYHMSRRKGLPAQGYDGDTVQHDRTTEVADWRDEYHRPSQDRRRTEEICRKYPGNAWCKEHNEPAPRPPPCPVKAGATARAGATAAALWAAAAALGLL</sequence>
<evidence type="ECO:0000256" key="3">
    <source>
        <dbReference type="ARBA" id="ARBA00022833"/>
    </source>
</evidence>
<evidence type="ECO:0000259" key="6">
    <source>
        <dbReference type="PROSITE" id="PS51999"/>
    </source>
</evidence>
<feature type="compositionally biased region" description="Basic and acidic residues" evidence="5">
    <location>
        <begin position="38"/>
        <end position="49"/>
    </location>
</feature>
<feature type="domain" description="GRF-type" evidence="6">
    <location>
        <begin position="97"/>
        <end position="141"/>
    </location>
</feature>
<dbReference type="PRINTS" id="PR01852">
    <property type="entry name" value="SIBAPROTEIN"/>
</dbReference>
<evidence type="ECO:0000256" key="1">
    <source>
        <dbReference type="ARBA" id="ARBA00022723"/>
    </source>
</evidence>
<feature type="compositionally biased region" description="Low complexity" evidence="5">
    <location>
        <begin position="212"/>
        <end position="234"/>
    </location>
</feature>
<name>A0A516AGE0_LINPO</name>
<keyword evidence="2 4" id="KW-0863">Zinc-finger</keyword>
<evidence type="ECO:0000256" key="5">
    <source>
        <dbReference type="SAM" id="MobiDB-lite"/>
    </source>
</evidence>
<accession>A0A516AGE0</accession>
<keyword evidence="1" id="KW-0479">Metal-binding</keyword>
<dbReference type="EMBL" id="MN125916">
    <property type="protein sequence ID" value="QDO16383.1"/>
    <property type="molecule type" value="mRNA"/>
</dbReference>
<feature type="compositionally biased region" description="Basic and acidic residues" evidence="5">
    <location>
        <begin position="256"/>
        <end position="284"/>
    </location>
</feature>